<evidence type="ECO:0000313" key="1">
    <source>
        <dbReference type="EMBL" id="JAH17917.1"/>
    </source>
</evidence>
<sequence>MCSAPQSLGKEQHLNANIPDYKGVHSLQPTAVVTVSAKWHHSKKQWFLLSS</sequence>
<reference evidence="1" key="1">
    <citation type="submission" date="2014-11" db="EMBL/GenBank/DDBJ databases">
        <authorList>
            <person name="Amaro Gonzalez C."/>
        </authorList>
    </citation>
    <scope>NUCLEOTIDE SEQUENCE</scope>
</reference>
<proteinExistence type="predicted"/>
<reference evidence="1" key="2">
    <citation type="journal article" date="2015" name="Fish Shellfish Immunol.">
        <title>Early steps in the European eel (Anguilla anguilla)-Vibrio vulnificus interaction in the gills: Role of the RtxA13 toxin.</title>
        <authorList>
            <person name="Callol A."/>
            <person name="Pajuelo D."/>
            <person name="Ebbesson L."/>
            <person name="Teles M."/>
            <person name="MacKenzie S."/>
            <person name="Amaro C."/>
        </authorList>
    </citation>
    <scope>NUCLEOTIDE SEQUENCE</scope>
</reference>
<protein>
    <submittedName>
        <fullName evidence="1">Uncharacterized protein</fullName>
    </submittedName>
</protein>
<dbReference type="AlphaFoldDB" id="A0A0E9QN60"/>
<dbReference type="EMBL" id="GBXM01090660">
    <property type="protein sequence ID" value="JAH17917.1"/>
    <property type="molecule type" value="Transcribed_RNA"/>
</dbReference>
<accession>A0A0E9QN60</accession>
<name>A0A0E9QN60_ANGAN</name>
<organism evidence="1">
    <name type="scientific">Anguilla anguilla</name>
    <name type="common">European freshwater eel</name>
    <name type="synonym">Muraena anguilla</name>
    <dbReference type="NCBI Taxonomy" id="7936"/>
    <lineage>
        <taxon>Eukaryota</taxon>
        <taxon>Metazoa</taxon>
        <taxon>Chordata</taxon>
        <taxon>Craniata</taxon>
        <taxon>Vertebrata</taxon>
        <taxon>Euteleostomi</taxon>
        <taxon>Actinopterygii</taxon>
        <taxon>Neopterygii</taxon>
        <taxon>Teleostei</taxon>
        <taxon>Anguilliformes</taxon>
        <taxon>Anguillidae</taxon>
        <taxon>Anguilla</taxon>
    </lineage>
</organism>